<dbReference type="OrthoDB" id="9793805at2"/>
<keyword evidence="1" id="KW-0808">Transferase</keyword>
<organism evidence="1 2">
    <name type="scientific">Zobellella taiwanensis</name>
    <dbReference type="NCBI Taxonomy" id="347535"/>
    <lineage>
        <taxon>Bacteria</taxon>
        <taxon>Pseudomonadati</taxon>
        <taxon>Pseudomonadota</taxon>
        <taxon>Gammaproteobacteria</taxon>
        <taxon>Aeromonadales</taxon>
        <taxon>Aeromonadaceae</taxon>
        <taxon>Zobellella</taxon>
    </lineage>
</organism>
<evidence type="ECO:0000313" key="1">
    <source>
        <dbReference type="EMBL" id="PSJ47141.1"/>
    </source>
</evidence>
<gene>
    <name evidence="1" type="ORF">C7I36_01950</name>
</gene>
<protein>
    <submittedName>
        <fullName evidence="1">Glycosyltransferase</fullName>
    </submittedName>
</protein>
<dbReference type="InterPro" id="IPR005262">
    <property type="entry name" value="MJ1255-like"/>
</dbReference>
<evidence type="ECO:0000313" key="2">
    <source>
        <dbReference type="Proteomes" id="UP000242181"/>
    </source>
</evidence>
<dbReference type="AlphaFoldDB" id="A0A2P7RA97"/>
<dbReference type="EMBL" id="PXYH01000002">
    <property type="protein sequence ID" value="PSJ47141.1"/>
    <property type="molecule type" value="Genomic_DNA"/>
</dbReference>
<dbReference type="NCBIfam" id="TIGR00661">
    <property type="entry name" value="MJ1255"/>
    <property type="match status" value="1"/>
</dbReference>
<name>A0A2P7RA97_9GAMM</name>
<dbReference type="GO" id="GO:0016740">
    <property type="term" value="F:transferase activity"/>
    <property type="evidence" value="ECO:0007669"/>
    <property type="project" value="UniProtKB-KW"/>
</dbReference>
<dbReference type="SUPFAM" id="SSF53756">
    <property type="entry name" value="UDP-Glycosyltransferase/glycogen phosphorylase"/>
    <property type="match status" value="1"/>
</dbReference>
<dbReference type="Gene3D" id="3.40.50.2000">
    <property type="entry name" value="Glycogen Phosphorylase B"/>
    <property type="match status" value="1"/>
</dbReference>
<dbReference type="Pfam" id="PF13528">
    <property type="entry name" value="Glyco_trans_1_3"/>
    <property type="match status" value="2"/>
</dbReference>
<reference evidence="1 2" key="1">
    <citation type="submission" date="2018-03" db="EMBL/GenBank/DDBJ databases">
        <title>The draft genome of Zobellella taiwanensis JCM 13381.</title>
        <authorList>
            <person name="Liu L."/>
            <person name="Li L."/>
            <person name="Wang T."/>
            <person name="Zhang X."/>
            <person name="Liang L."/>
        </authorList>
    </citation>
    <scope>NUCLEOTIDE SEQUENCE [LARGE SCALE GENOMIC DNA]</scope>
    <source>
        <strain evidence="1 2">JCM 13381</strain>
    </source>
</reference>
<keyword evidence="2" id="KW-1185">Reference proteome</keyword>
<accession>A0A2P7RA97</accession>
<comment type="caution">
    <text evidence="1">The sequence shown here is derived from an EMBL/GenBank/DDBJ whole genome shotgun (WGS) entry which is preliminary data.</text>
</comment>
<sequence>MRLLYGVQGTGNGHITRARLMANALARRGARVDFIFSGRPPGEYFDMAPFGDYQTREGLTFVTRRGRIRPLGTLRRCRPGQLLRDIRELRVLDYDLVINDFEPISAWAARNAGVPCLALSHQASFLHPVPRAGGGWLADILLHRFAPADYHLGLHWHHFDQPLLPPLVEPHPPAGRADEHQILVYLPFECPSAITRLLAPFGHYRFVSFHPRAEPGRKGTLEWYSPSRQAFRDCLQHSAGVIANSGFELPSEALSLGRKLLVKPVQGQFEQASNALALQRLGLARVMPQLDREAVAGWLAAPAAMPVAYPEIAPRVADWVLAGRWEQRQALCQSLWAEVRFPPGLGLS</sequence>
<dbReference type="Proteomes" id="UP000242181">
    <property type="component" value="Unassembled WGS sequence"/>
</dbReference>
<proteinExistence type="predicted"/>
<dbReference type="RefSeq" id="WP_106452067.1">
    <property type="nucleotide sequence ID" value="NZ_PXYH01000002.1"/>
</dbReference>